<reference evidence="2 3" key="1">
    <citation type="journal article" date="2016" name="Nat. Commun.">
        <title>Thousands of microbial genomes shed light on interconnected biogeochemical processes in an aquifer system.</title>
        <authorList>
            <person name="Anantharaman K."/>
            <person name="Brown C.T."/>
            <person name="Hug L.A."/>
            <person name="Sharon I."/>
            <person name="Castelle C.J."/>
            <person name="Probst A.J."/>
            <person name="Thomas B.C."/>
            <person name="Singh A."/>
            <person name="Wilkins M.J."/>
            <person name="Karaoz U."/>
            <person name="Brodie E.L."/>
            <person name="Williams K.H."/>
            <person name="Hubbard S.S."/>
            <person name="Banfield J.F."/>
        </authorList>
    </citation>
    <scope>NUCLEOTIDE SEQUENCE [LARGE SCALE GENOMIC DNA]</scope>
</reference>
<evidence type="ECO:0000313" key="3">
    <source>
        <dbReference type="Proteomes" id="UP000178109"/>
    </source>
</evidence>
<sequence length="141" mass="15695">MAATVLTAARVALIDEYNKIRHGASLVNVERLRLESNIDELNKKVEQADKVQASFTKWSEVAARLTALTPPGVTVDYLFLNRSSRAFRLNGQALGRDSLIAAKESLERSGLFESLDAPLSNLLEKTNIEFRFNGILKSEIF</sequence>
<proteinExistence type="predicted"/>
<feature type="coiled-coil region" evidence="1">
    <location>
        <begin position="24"/>
        <end position="51"/>
    </location>
</feature>
<evidence type="ECO:0000313" key="2">
    <source>
        <dbReference type="EMBL" id="OGY91245.1"/>
    </source>
</evidence>
<dbReference type="AlphaFoldDB" id="A0A1G2BPY4"/>
<evidence type="ECO:0000256" key="1">
    <source>
        <dbReference type="SAM" id="Coils"/>
    </source>
</evidence>
<gene>
    <name evidence="2" type="ORF">A3H70_05120</name>
</gene>
<keyword evidence="1" id="KW-0175">Coiled coil</keyword>
<protein>
    <submittedName>
        <fullName evidence="2">Uncharacterized protein</fullName>
    </submittedName>
</protein>
<comment type="caution">
    <text evidence="2">The sequence shown here is derived from an EMBL/GenBank/DDBJ whole genome shotgun (WGS) entry which is preliminary data.</text>
</comment>
<accession>A0A1G2BPY4</accession>
<dbReference type="STRING" id="1798553.A3H70_05120"/>
<organism evidence="2 3">
    <name type="scientific">Candidatus Komeilibacteria bacterium RIFCSPLOWO2_02_FULL_48_11</name>
    <dbReference type="NCBI Taxonomy" id="1798553"/>
    <lineage>
        <taxon>Bacteria</taxon>
        <taxon>Candidatus Komeiliibacteriota</taxon>
    </lineage>
</organism>
<name>A0A1G2BPY4_9BACT</name>
<dbReference type="EMBL" id="MHKO01000050">
    <property type="protein sequence ID" value="OGY91245.1"/>
    <property type="molecule type" value="Genomic_DNA"/>
</dbReference>
<dbReference type="Proteomes" id="UP000178109">
    <property type="component" value="Unassembled WGS sequence"/>
</dbReference>